<evidence type="ECO:0000256" key="1">
    <source>
        <dbReference type="ARBA" id="ARBA00000500"/>
    </source>
</evidence>
<comment type="caution">
    <text evidence="7">The sequence shown here is derived from an EMBL/GenBank/DDBJ whole genome shotgun (WGS) entry which is preliminary data.</text>
</comment>
<organism evidence="7 8">
    <name type="scientific">Cellulomonas aerilata</name>
    <dbReference type="NCBI Taxonomy" id="515326"/>
    <lineage>
        <taxon>Bacteria</taxon>
        <taxon>Bacillati</taxon>
        <taxon>Actinomycetota</taxon>
        <taxon>Actinomycetes</taxon>
        <taxon>Micrococcales</taxon>
        <taxon>Cellulomonadaceae</taxon>
        <taxon>Cellulomonas</taxon>
    </lineage>
</organism>
<comment type="pathway">
    <text evidence="2 6">Glycan biosynthesis; trehalose biosynthesis.</text>
</comment>
<reference evidence="7 8" key="1">
    <citation type="submission" date="2019-07" db="EMBL/GenBank/DDBJ databases">
        <title>Whole genome shotgun sequence of Cellulomonas aerilata NBRC 106308.</title>
        <authorList>
            <person name="Hosoyama A."/>
            <person name="Uohara A."/>
            <person name="Ohji S."/>
            <person name="Ichikawa N."/>
        </authorList>
    </citation>
    <scope>NUCLEOTIDE SEQUENCE [LARGE SCALE GENOMIC DNA]</scope>
    <source>
        <strain evidence="7 8">NBRC 106308</strain>
    </source>
</reference>
<sequence length="267" mass="27508">MTAGGTRLDDDAAAPAVLTRLARDAARRPLLVALDFDGTLAPLVDDPDASRALPAAVDALRALAQVPGVTLALVSGRSLTDLHRRAEVPVGTVLIGSHGGERGRVGEHGLIHEPIQLDPEQDALLVRVGAGLQRAARGRNGVWVQHKPAAAVLHTRLAEPDDAEAATREGLAVAEELGVHAIHGKDVVEVSVLTVTKGTALQQLRADLGAAAVVYAGDDTTDEHAFADLEATDVTVKVGPGGTVARYRVPDPEALAEALAGFAAALA</sequence>
<dbReference type="RefSeq" id="WP_246131195.1">
    <property type="nucleotide sequence ID" value="NZ_BAAARM010000004.1"/>
</dbReference>
<dbReference type="InterPro" id="IPR023214">
    <property type="entry name" value="HAD_sf"/>
</dbReference>
<evidence type="ECO:0000256" key="5">
    <source>
        <dbReference type="ARBA" id="ARBA00024179"/>
    </source>
</evidence>
<keyword evidence="6" id="KW-0460">Magnesium</keyword>
<dbReference type="AlphaFoldDB" id="A0A512DEG0"/>
<comment type="similarity">
    <text evidence="3 6">Belongs to the trehalose phosphatase family.</text>
</comment>
<dbReference type="UniPathway" id="UPA00299"/>
<dbReference type="InterPro" id="IPR036412">
    <property type="entry name" value="HAD-like_sf"/>
</dbReference>
<protein>
    <recommendedName>
        <fullName evidence="6">Trehalose 6-phosphate phosphatase</fullName>
        <ecNumber evidence="6">3.1.3.12</ecNumber>
    </recommendedName>
</protein>
<dbReference type="EMBL" id="BJYY01000016">
    <property type="protein sequence ID" value="GEO34851.1"/>
    <property type="molecule type" value="Genomic_DNA"/>
</dbReference>
<evidence type="ECO:0000256" key="4">
    <source>
        <dbReference type="ARBA" id="ARBA00022801"/>
    </source>
</evidence>
<evidence type="ECO:0000256" key="2">
    <source>
        <dbReference type="ARBA" id="ARBA00005199"/>
    </source>
</evidence>
<keyword evidence="4 6" id="KW-0378">Hydrolase</keyword>
<dbReference type="GO" id="GO:0005992">
    <property type="term" value="P:trehalose biosynthetic process"/>
    <property type="evidence" value="ECO:0007669"/>
    <property type="project" value="UniProtKB-UniPathway"/>
</dbReference>
<dbReference type="GO" id="GO:0004805">
    <property type="term" value="F:trehalose-phosphatase activity"/>
    <property type="evidence" value="ECO:0007669"/>
    <property type="project" value="UniProtKB-EC"/>
</dbReference>
<gene>
    <name evidence="7" type="ORF">CAE01nite_25760</name>
</gene>
<dbReference type="NCBIfam" id="TIGR00685">
    <property type="entry name" value="T6PP"/>
    <property type="match status" value="1"/>
</dbReference>
<comment type="cofactor">
    <cofactor evidence="6">
        <name>Mg(2+)</name>
        <dbReference type="ChEBI" id="CHEBI:18420"/>
    </cofactor>
</comment>
<dbReference type="NCBIfam" id="TIGR01484">
    <property type="entry name" value="HAD-SF-IIB"/>
    <property type="match status" value="1"/>
</dbReference>
<comment type="function">
    <text evidence="5 6">Removes the phosphate from trehalose 6-phosphate to produce free trehalose.</text>
</comment>
<dbReference type="Pfam" id="PF02358">
    <property type="entry name" value="Trehalose_PPase"/>
    <property type="match status" value="1"/>
</dbReference>
<keyword evidence="6" id="KW-0479">Metal-binding</keyword>
<dbReference type="EC" id="3.1.3.12" evidence="6"/>
<keyword evidence="8" id="KW-1185">Reference proteome</keyword>
<dbReference type="GO" id="GO:0046872">
    <property type="term" value="F:metal ion binding"/>
    <property type="evidence" value="ECO:0007669"/>
    <property type="project" value="UniProtKB-KW"/>
</dbReference>
<accession>A0A512DEG0</accession>
<name>A0A512DEG0_9CELL</name>
<dbReference type="SUPFAM" id="SSF56784">
    <property type="entry name" value="HAD-like"/>
    <property type="match status" value="1"/>
</dbReference>
<dbReference type="PANTHER" id="PTHR43768">
    <property type="entry name" value="TREHALOSE 6-PHOSPHATE PHOSPHATASE"/>
    <property type="match status" value="1"/>
</dbReference>
<dbReference type="InterPro" id="IPR003337">
    <property type="entry name" value="Trehalose_PPase"/>
</dbReference>
<proteinExistence type="inferred from homology"/>
<dbReference type="Gene3D" id="3.30.70.1020">
    <property type="entry name" value="Trehalose-6-phosphate phosphatase related protein, domain 2"/>
    <property type="match status" value="1"/>
</dbReference>
<evidence type="ECO:0000313" key="8">
    <source>
        <dbReference type="Proteomes" id="UP000321181"/>
    </source>
</evidence>
<evidence type="ECO:0000313" key="7">
    <source>
        <dbReference type="EMBL" id="GEO34851.1"/>
    </source>
</evidence>
<comment type="catalytic activity">
    <reaction evidence="1 6">
        <text>alpha,alpha-trehalose 6-phosphate + H2O = alpha,alpha-trehalose + phosphate</text>
        <dbReference type="Rhea" id="RHEA:23420"/>
        <dbReference type="ChEBI" id="CHEBI:15377"/>
        <dbReference type="ChEBI" id="CHEBI:16551"/>
        <dbReference type="ChEBI" id="CHEBI:43474"/>
        <dbReference type="ChEBI" id="CHEBI:58429"/>
        <dbReference type="EC" id="3.1.3.12"/>
    </reaction>
</comment>
<dbReference type="Gene3D" id="3.40.50.1000">
    <property type="entry name" value="HAD superfamily/HAD-like"/>
    <property type="match status" value="1"/>
</dbReference>
<dbReference type="Proteomes" id="UP000321181">
    <property type="component" value="Unassembled WGS sequence"/>
</dbReference>
<dbReference type="InterPro" id="IPR044651">
    <property type="entry name" value="OTSB-like"/>
</dbReference>
<evidence type="ECO:0000256" key="3">
    <source>
        <dbReference type="ARBA" id="ARBA00008770"/>
    </source>
</evidence>
<dbReference type="InterPro" id="IPR006379">
    <property type="entry name" value="HAD-SF_hydro_IIB"/>
</dbReference>
<evidence type="ECO:0000256" key="6">
    <source>
        <dbReference type="RuleBase" id="RU361117"/>
    </source>
</evidence>
<dbReference type="PANTHER" id="PTHR43768:SF3">
    <property type="entry name" value="TREHALOSE 6-PHOSPHATE PHOSPHATASE"/>
    <property type="match status" value="1"/>
</dbReference>